<feature type="transmembrane region" description="Helical" evidence="1">
    <location>
        <begin position="102"/>
        <end position="118"/>
    </location>
</feature>
<feature type="transmembrane region" description="Helical" evidence="1">
    <location>
        <begin position="50"/>
        <end position="68"/>
    </location>
</feature>
<protein>
    <submittedName>
        <fullName evidence="3">Uncharacterized membrane protein</fullName>
    </submittedName>
</protein>
<dbReference type="Proteomes" id="UP000183687">
    <property type="component" value="Unassembled WGS sequence"/>
</dbReference>
<keyword evidence="1" id="KW-0472">Membrane</keyword>
<keyword evidence="1" id="KW-1133">Transmembrane helix</keyword>
<evidence type="ECO:0000313" key="4">
    <source>
        <dbReference type="Proteomes" id="UP000183687"/>
    </source>
</evidence>
<feature type="domain" description="Heparan-alpha-glucosaminide N-acetyltransferase catalytic" evidence="2">
    <location>
        <begin position="8"/>
        <end position="236"/>
    </location>
</feature>
<dbReference type="InterPro" id="IPR012429">
    <property type="entry name" value="HGSNAT_cat"/>
</dbReference>
<name>A0AB38A4M2_9ACTN</name>
<accession>A0AB38A4M2</accession>
<dbReference type="EMBL" id="FNSH01000001">
    <property type="protein sequence ID" value="SEB41756.1"/>
    <property type="molecule type" value="Genomic_DNA"/>
</dbReference>
<sequence>MKKVQTQRVHGFDVLRGIAVVSMVFFHLCYDLTSFSPLALPWFDGLLEDLWRNSISWTFLGIAGCMACYSKNNIKRSCKLLLLAFIIYFVTSIVAVDTPINFGIIYCLGVSTLLAGIIQHCKIKINGYKLGALRIVVFFCLLPLSSGYIDILGMRLMLPSQLYSTPYFSWLGLPGPGFASGDYYPLLPYGLIYFAAWSFCTAWQKTGIPSWFINMQCKPLELVGRHALLIYVLHQPLLLGLVQLLFL</sequence>
<organism evidence="3 4">
    <name type="scientific">Atopobium minutum</name>
    <dbReference type="NCBI Taxonomy" id="1381"/>
    <lineage>
        <taxon>Bacteria</taxon>
        <taxon>Bacillati</taxon>
        <taxon>Actinomycetota</taxon>
        <taxon>Coriobacteriia</taxon>
        <taxon>Coriobacteriales</taxon>
        <taxon>Atopobiaceae</taxon>
        <taxon>Atopobium</taxon>
    </lineage>
</organism>
<feature type="transmembrane region" description="Helical" evidence="1">
    <location>
        <begin position="183"/>
        <end position="203"/>
    </location>
</feature>
<evidence type="ECO:0000259" key="2">
    <source>
        <dbReference type="Pfam" id="PF07786"/>
    </source>
</evidence>
<dbReference type="Pfam" id="PF07786">
    <property type="entry name" value="HGSNAT_cat"/>
    <property type="match status" value="1"/>
</dbReference>
<proteinExistence type="predicted"/>
<keyword evidence="1" id="KW-0812">Transmembrane</keyword>
<feature type="transmembrane region" description="Helical" evidence="1">
    <location>
        <begin position="80"/>
        <end position="96"/>
    </location>
</feature>
<feature type="transmembrane region" description="Helical" evidence="1">
    <location>
        <begin position="223"/>
        <end position="246"/>
    </location>
</feature>
<gene>
    <name evidence="3" type="ORF">SAMN04489746_0149</name>
</gene>
<feature type="transmembrane region" description="Helical" evidence="1">
    <location>
        <begin position="130"/>
        <end position="149"/>
    </location>
</feature>
<comment type="caution">
    <text evidence="3">The sequence shown here is derived from an EMBL/GenBank/DDBJ whole genome shotgun (WGS) entry which is preliminary data.</text>
</comment>
<reference evidence="3 4" key="1">
    <citation type="submission" date="2016-10" db="EMBL/GenBank/DDBJ databases">
        <authorList>
            <person name="Varghese N."/>
            <person name="Submissions S."/>
        </authorList>
    </citation>
    <scope>NUCLEOTIDE SEQUENCE [LARGE SCALE GENOMIC DNA]</scope>
    <source>
        <strain evidence="3 4">DSM 20586</strain>
    </source>
</reference>
<evidence type="ECO:0000256" key="1">
    <source>
        <dbReference type="SAM" id="Phobius"/>
    </source>
</evidence>
<dbReference type="AlphaFoldDB" id="A0AB38A4M2"/>
<evidence type="ECO:0000313" key="3">
    <source>
        <dbReference type="EMBL" id="SEB41756.1"/>
    </source>
</evidence>
<dbReference type="RefSeq" id="WP_002563618.1">
    <property type="nucleotide sequence ID" value="NZ_CALJSN010000005.1"/>
</dbReference>